<dbReference type="InterPro" id="IPR057929">
    <property type="entry name" value="RamC_N"/>
</dbReference>
<dbReference type="Pfam" id="PF25816">
    <property type="entry name" value="RamC_N"/>
    <property type="match status" value="1"/>
</dbReference>
<dbReference type="GO" id="GO:0005524">
    <property type="term" value="F:ATP binding"/>
    <property type="evidence" value="ECO:0007669"/>
    <property type="project" value="UniProtKB-KW"/>
</dbReference>
<dbReference type="STRING" id="285458.BGM19_18720"/>
<dbReference type="InterPro" id="IPR011009">
    <property type="entry name" value="Kinase-like_dom_sf"/>
</dbReference>
<dbReference type="Pfam" id="PF00069">
    <property type="entry name" value="Pkinase"/>
    <property type="match status" value="1"/>
</dbReference>
<keyword evidence="3" id="KW-0808">Transferase</keyword>
<dbReference type="SUPFAM" id="SSF158745">
    <property type="entry name" value="LanC-like"/>
    <property type="match status" value="1"/>
</dbReference>
<dbReference type="AlphaFoldDB" id="A0A1E5P9B6"/>
<sequence>MDLRYLHHCPVGTPYYDVPDTGATADQDFAAVLAPPPPGWTQGDLAEWVVLTPPDHELPAQGWKIHVSAGPDNAERVLETVRSYCFEQGLMFKFIRSSTLLHRRNSKYGDRGSSGKFMALYPLNDEQLAVVLAELGELLDGESGPYILSDLRWRLGPLYVRYGGFVARMGRAPSGELVHCIEDPDGRLVPDVRGPSFRPPGWVTLPACLQEALAARGAGTLRDFPFRATKALHFSNGGGVYRATHLHNGSEVLLKEARPLAGLDEDGTDAVTRLAREHWALTTLAGLPAVPRALDFRKGSEHWFLAREYVEGASLAKESAMCNPVVGGAGSVTAQDTAAYTRWALDILDQVDETVRAMHGRGVVFGDLHPNNILVRPDGTVAFIDMETASEAADDTAQAIGAPGFRAPAGWSGTAVDRYALGCLRLSVFLPLTVVMPWAPEKTDQLLELITDRFPVPPGFADQVRRELGHTSAPPAGARRATDVVWAAPDAGNWPETRERIAAAVLASATPHRTDRLFPGDVEQFTTPGGGLGFANGAAGVLWALAETGTTVPGEHVEWLTAAVRTAPDPQPGFHHGLAGIAYALDRLGRPAEALGVLDRALALPREELDDSLHAGLSGLGLTLLHFADRTGERGLLDEAAATAARVISRPHADTPGKRLPGLLHGGSGEALFLLRMYERTLDGAYLTAAESALRRDLAETGRLPYEEAPEGAPWARPHLGAGSAGLGMVLHDFLAHRPDPELAAVRDTVRRELQPEFAHQSGLFNGRAGTLAALTHLDDGSQDTERAIRAHLAGFGWHAIPHQGHLTFLGDQTLRLSADLGTGACGVLLTVDAALAARPCLPFFAALPASRPAPPEPRAAVRPPVRLLAGTAR</sequence>
<evidence type="ECO:0000313" key="8">
    <source>
        <dbReference type="EMBL" id="OEJ26166.1"/>
    </source>
</evidence>
<evidence type="ECO:0000313" key="9">
    <source>
        <dbReference type="Proteomes" id="UP000095759"/>
    </source>
</evidence>
<dbReference type="NCBIfam" id="NF038151">
    <property type="entry name" value="lanthi_synth_III"/>
    <property type="match status" value="1"/>
</dbReference>
<comment type="caution">
    <text evidence="8">The sequence shown here is derived from an EMBL/GenBank/DDBJ whole genome shotgun (WGS) entry which is preliminary data.</text>
</comment>
<evidence type="ECO:0000256" key="2">
    <source>
        <dbReference type="ARBA" id="ARBA00022527"/>
    </source>
</evidence>
<dbReference type="EMBL" id="MEHJ01000001">
    <property type="protein sequence ID" value="OEJ26166.1"/>
    <property type="molecule type" value="Genomic_DNA"/>
</dbReference>
<name>A0A1E5P9B6_9ACTN</name>
<evidence type="ECO:0000256" key="6">
    <source>
        <dbReference type="ARBA" id="ARBA00022840"/>
    </source>
</evidence>
<organism evidence="8 9">
    <name type="scientific">Streptomyces agglomeratus</name>
    <dbReference type="NCBI Taxonomy" id="285458"/>
    <lineage>
        <taxon>Bacteria</taxon>
        <taxon>Bacillati</taxon>
        <taxon>Actinomycetota</taxon>
        <taxon>Actinomycetes</taxon>
        <taxon>Kitasatosporales</taxon>
        <taxon>Streptomycetaceae</taxon>
        <taxon>Streptomyces</taxon>
    </lineage>
</organism>
<dbReference type="EC" id="2.7.11.1" evidence="1"/>
<dbReference type="PANTHER" id="PTHR43289:SF6">
    <property type="entry name" value="SERINE_THREONINE-PROTEIN KINASE NEKL-3"/>
    <property type="match status" value="1"/>
</dbReference>
<dbReference type="Gene3D" id="1.10.510.10">
    <property type="entry name" value="Transferase(Phosphotransferase) domain 1"/>
    <property type="match status" value="1"/>
</dbReference>
<dbReference type="InterPro" id="IPR053524">
    <property type="entry name" value="Aerial_hyphae_peptide-synth"/>
</dbReference>
<keyword evidence="6" id="KW-0067">ATP-binding</keyword>
<feature type="domain" description="Protein kinase" evidence="7">
    <location>
        <begin position="226"/>
        <end position="487"/>
    </location>
</feature>
<evidence type="ECO:0000256" key="4">
    <source>
        <dbReference type="ARBA" id="ARBA00022741"/>
    </source>
</evidence>
<evidence type="ECO:0000256" key="1">
    <source>
        <dbReference type="ARBA" id="ARBA00012513"/>
    </source>
</evidence>
<dbReference type="InterPro" id="IPR058053">
    <property type="entry name" value="RamC_C"/>
</dbReference>
<keyword evidence="9" id="KW-1185">Reference proteome</keyword>
<gene>
    <name evidence="8" type="ORF">AS594_18325</name>
</gene>
<reference evidence="8 9" key="1">
    <citation type="submission" date="2016-08" db="EMBL/GenBank/DDBJ databases">
        <title>Complete genome sequence of Streptomyces agglomeratus strain 6-3-2, a novel anti-MRSA actinomycete isolated from Wuli of Tebit, China.</title>
        <authorList>
            <person name="Chen X."/>
        </authorList>
    </citation>
    <scope>NUCLEOTIDE SEQUENCE [LARGE SCALE GENOMIC DNA]</scope>
    <source>
        <strain evidence="8 9">6-3-2</strain>
    </source>
</reference>
<dbReference type="SMART" id="SM00220">
    <property type="entry name" value="S_TKc"/>
    <property type="match status" value="1"/>
</dbReference>
<protein>
    <recommendedName>
        <fullName evidence="1">non-specific serine/threonine protein kinase</fullName>
        <ecNumber evidence="1">2.7.11.1</ecNumber>
    </recommendedName>
</protein>
<dbReference type="Proteomes" id="UP000095759">
    <property type="component" value="Unassembled WGS sequence"/>
</dbReference>
<dbReference type="InterPro" id="IPR000719">
    <property type="entry name" value="Prot_kinase_dom"/>
</dbReference>
<dbReference type="CDD" id="cd04791">
    <property type="entry name" value="LanC_SerThrkinase"/>
    <property type="match status" value="1"/>
</dbReference>
<dbReference type="Gene3D" id="1.50.10.20">
    <property type="match status" value="1"/>
</dbReference>
<dbReference type="RefSeq" id="WP_069932592.1">
    <property type="nucleotide sequence ID" value="NZ_MEHJ01000001.1"/>
</dbReference>
<keyword evidence="5" id="KW-0418">Kinase</keyword>
<dbReference type="InterPro" id="IPR007822">
    <property type="entry name" value="LANC-like"/>
</dbReference>
<dbReference type="PANTHER" id="PTHR43289">
    <property type="entry name" value="MITOGEN-ACTIVATED PROTEIN KINASE KINASE KINASE 20-RELATED"/>
    <property type="match status" value="1"/>
</dbReference>
<proteinExistence type="predicted"/>
<dbReference type="GO" id="GO:0031179">
    <property type="term" value="P:peptide modification"/>
    <property type="evidence" value="ECO:0007669"/>
    <property type="project" value="InterPro"/>
</dbReference>
<dbReference type="SMART" id="SM01260">
    <property type="entry name" value="LANC_like"/>
    <property type="match status" value="1"/>
</dbReference>
<accession>A0A1E5P9B6</accession>
<dbReference type="PROSITE" id="PS50011">
    <property type="entry name" value="PROTEIN_KINASE_DOM"/>
    <property type="match status" value="1"/>
</dbReference>
<evidence type="ECO:0000259" key="7">
    <source>
        <dbReference type="PROSITE" id="PS50011"/>
    </source>
</evidence>
<dbReference type="OrthoDB" id="1492512at2"/>
<keyword evidence="2" id="KW-0723">Serine/threonine-protein kinase</keyword>
<dbReference type="Pfam" id="PF05147">
    <property type="entry name" value="LANC_like"/>
    <property type="match status" value="1"/>
</dbReference>
<evidence type="ECO:0000256" key="3">
    <source>
        <dbReference type="ARBA" id="ARBA00022679"/>
    </source>
</evidence>
<dbReference type="GO" id="GO:0004674">
    <property type="term" value="F:protein serine/threonine kinase activity"/>
    <property type="evidence" value="ECO:0007669"/>
    <property type="project" value="UniProtKB-KW"/>
</dbReference>
<dbReference type="SUPFAM" id="SSF56112">
    <property type="entry name" value="Protein kinase-like (PK-like)"/>
    <property type="match status" value="1"/>
</dbReference>
<evidence type="ECO:0000256" key="5">
    <source>
        <dbReference type="ARBA" id="ARBA00022777"/>
    </source>
</evidence>
<keyword evidence="4" id="KW-0547">Nucleotide-binding</keyword>